<evidence type="ECO:0000259" key="1">
    <source>
        <dbReference type="Pfam" id="PF00561"/>
    </source>
</evidence>
<feature type="domain" description="AB hydrolase-1" evidence="1">
    <location>
        <begin position="29"/>
        <end position="147"/>
    </location>
</feature>
<organism evidence="2 3">
    <name type="scientific">Arthrobacter russicus</name>
    <dbReference type="NCBI Taxonomy" id="172040"/>
    <lineage>
        <taxon>Bacteria</taxon>
        <taxon>Bacillati</taxon>
        <taxon>Actinomycetota</taxon>
        <taxon>Actinomycetes</taxon>
        <taxon>Micrococcales</taxon>
        <taxon>Micrococcaceae</taxon>
        <taxon>Arthrobacter</taxon>
    </lineage>
</organism>
<dbReference type="RefSeq" id="WP_309800610.1">
    <property type="nucleotide sequence ID" value="NZ_BAAAHY010000006.1"/>
</dbReference>
<sequence>MTILTINGLKLNYEILRASNLAPDEPRETLVLVHGIVIDNLASYYLTIAPAIAAAGIDVIMFDHRGHGKSERIKSGYQMEHILDDIAELLDTIHDGTPVHIAGNSYGGTIAYGFALKFPERVASLGSLEAEPPTAFWANEMVQAFEESYAEMRRPDAMVRMLASFGMPGVKMLKNGKRMAKDTNFFEELPQAQLVADDAIAGLEMPVLAVYGSEFKLVEQEPKVRELIKNVKTVIVPGVGHSLLTDVPRLLEELLIDWVLEHPVVSGKALSPVPNHEPSH</sequence>
<dbReference type="InterPro" id="IPR029058">
    <property type="entry name" value="AB_hydrolase_fold"/>
</dbReference>
<dbReference type="InterPro" id="IPR000073">
    <property type="entry name" value="AB_hydrolase_1"/>
</dbReference>
<protein>
    <submittedName>
        <fullName evidence="2">Pimeloyl-ACP methyl ester carboxylesterase</fullName>
    </submittedName>
</protein>
<dbReference type="PANTHER" id="PTHR43329">
    <property type="entry name" value="EPOXIDE HYDROLASE"/>
    <property type="match status" value="1"/>
</dbReference>
<evidence type="ECO:0000313" key="3">
    <source>
        <dbReference type="Proteomes" id="UP001185069"/>
    </source>
</evidence>
<gene>
    <name evidence="2" type="ORF">JOE69_003291</name>
</gene>
<evidence type="ECO:0000313" key="2">
    <source>
        <dbReference type="EMBL" id="MDR6271053.1"/>
    </source>
</evidence>
<dbReference type="EMBL" id="JAVDQF010000001">
    <property type="protein sequence ID" value="MDR6271053.1"/>
    <property type="molecule type" value="Genomic_DNA"/>
</dbReference>
<dbReference type="SUPFAM" id="SSF53474">
    <property type="entry name" value="alpha/beta-Hydrolases"/>
    <property type="match status" value="1"/>
</dbReference>
<proteinExistence type="predicted"/>
<accession>A0ABU1JF42</accession>
<comment type="caution">
    <text evidence="2">The sequence shown here is derived from an EMBL/GenBank/DDBJ whole genome shotgun (WGS) entry which is preliminary data.</text>
</comment>
<dbReference type="PRINTS" id="PR00111">
    <property type="entry name" value="ABHYDROLASE"/>
</dbReference>
<dbReference type="Proteomes" id="UP001185069">
    <property type="component" value="Unassembled WGS sequence"/>
</dbReference>
<keyword evidence="3" id="KW-1185">Reference proteome</keyword>
<reference evidence="2 3" key="1">
    <citation type="submission" date="2023-07" db="EMBL/GenBank/DDBJ databases">
        <title>Sequencing the genomes of 1000 actinobacteria strains.</title>
        <authorList>
            <person name="Klenk H.-P."/>
        </authorList>
    </citation>
    <scope>NUCLEOTIDE SEQUENCE [LARGE SCALE GENOMIC DNA]</scope>
    <source>
        <strain evidence="2 3">DSM 14555</strain>
    </source>
</reference>
<name>A0ABU1JF42_9MICC</name>
<dbReference type="Pfam" id="PF00561">
    <property type="entry name" value="Abhydrolase_1"/>
    <property type="match status" value="1"/>
</dbReference>
<dbReference type="Gene3D" id="3.40.50.1820">
    <property type="entry name" value="alpha/beta hydrolase"/>
    <property type="match status" value="1"/>
</dbReference>